<keyword evidence="3" id="KW-1185">Reference proteome</keyword>
<gene>
    <name evidence="2" type="ORF">BSTOLATCC_MIC25446</name>
</gene>
<organism evidence="2 3">
    <name type="scientific">Blepharisma stoltei</name>
    <dbReference type="NCBI Taxonomy" id="1481888"/>
    <lineage>
        <taxon>Eukaryota</taxon>
        <taxon>Sar</taxon>
        <taxon>Alveolata</taxon>
        <taxon>Ciliophora</taxon>
        <taxon>Postciliodesmatophora</taxon>
        <taxon>Heterotrichea</taxon>
        <taxon>Heterotrichida</taxon>
        <taxon>Blepharismidae</taxon>
        <taxon>Blepharisma</taxon>
    </lineage>
</organism>
<name>A0AAU9J2Q1_9CILI</name>
<keyword evidence="1" id="KW-0175">Coiled coil</keyword>
<evidence type="ECO:0000256" key="1">
    <source>
        <dbReference type="SAM" id="Coils"/>
    </source>
</evidence>
<dbReference type="EMBL" id="CAJZBQ010000024">
    <property type="protein sequence ID" value="CAG9320214.1"/>
    <property type="molecule type" value="Genomic_DNA"/>
</dbReference>
<dbReference type="Proteomes" id="UP001162131">
    <property type="component" value="Unassembled WGS sequence"/>
</dbReference>
<feature type="coiled-coil region" evidence="1">
    <location>
        <begin position="78"/>
        <end position="147"/>
    </location>
</feature>
<protein>
    <submittedName>
        <fullName evidence="2">Uncharacterized protein</fullName>
    </submittedName>
</protein>
<feature type="coiled-coil region" evidence="1">
    <location>
        <begin position="273"/>
        <end position="300"/>
    </location>
</feature>
<proteinExistence type="predicted"/>
<evidence type="ECO:0000313" key="3">
    <source>
        <dbReference type="Proteomes" id="UP001162131"/>
    </source>
</evidence>
<comment type="caution">
    <text evidence="2">The sequence shown here is derived from an EMBL/GenBank/DDBJ whole genome shotgun (WGS) entry which is preliminary data.</text>
</comment>
<reference evidence="2" key="1">
    <citation type="submission" date="2021-09" db="EMBL/GenBank/DDBJ databases">
        <authorList>
            <consortium name="AG Swart"/>
            <person name="Singh M."/>
            <person name="Singh A."/>
            <person name="Seah K."/>
            <person name="Emmerich C."/>
        </authorList>
    </citation>
    <scope>NUCLEOTIDE SEQUENCE</scope>
    <source>
        <strain evidence="2">ATCC30299</strain>
    </source>
</reference>
<sequence>MQKNQLSMLNINNKVIENYKYYEINVQSQYHIAFNSLIEPNLPINFHFKIIYYFVSDKIMENKIETLLKAYELQESKLKHFSNEIKLKKLKIEELTIQNSQLKKAVRELLKEKDAFMAENQNLTKNLENAIKECTELSKHLKKSQNLPKFNEKIQENVGTLIKQIRNEHNLNQLFLKRIGAYTLYTELIRNYKYEEAFNSLLEFINDFLILYHTKNLNSVKSTQTEYDTLNTYEITRGSDLQASEISAGNSFFESCCELGSVLKHKDKDRENEKYADKKIEELNDEIRKTMENSKKVLQNPLKNSMLWKSYGHTRSKSDFLMYLRPIGFE</sequence>
<accession>A0AAU9J2Q1</accession>
<dbReference type="AlphaFoldDB" id="A0AAU9J2Q1"/>
<evidence type="ECO:0000313" key="2">
    <source>
        <dbReference type="EMBL" id="CAG9320214.1"/>
    </source>
</evidence>